<evidence type="ECO:0000313" key="2">
    <source>
        <dbReference type="Proteomes" id="UP000002630"/>
    </source>
</evidence>
<dbReference type="EMBL" id="FN649734">
    <property type="protein sequence ID" value="CBJ26197.1"/>
    <property type="molecule type" value="Genomic_DNA"/>
</dbReference>
<gene>
    <name evidence="1" type="ORF">Esi_0027_0051</name>
</gene>
<protein>
    <submittedName>
        <fullName evidence="1">Imm upregulated 13</fullName>
    </submittedName>
</protein>
<dbReference type="EMBL" id="FN648453">
    <property type="protein sequence ID" value="CBJ26197.1"/>
    <property type="molecule type" value="Genomic_DNA"/>
</dbReference>
<evidence type="ECO:0000313" key="1">
    <source>
        <dbReference type="EMBL" id="CBJ26197.1"/>
    </source>
</evidence>
<accession>D7FUC7</accession>
<name>D7FUC7_ECTSI</name>
<dbReference type="InParanoid" id="D7FUC7"/>
<dbReference type="AlphaFoldDB" id="D7FUC7"/>
<keyword evidence="2" id="KW-1185">Reference proteome</keyword>
<proteinExistence type="predicted"/>
<reference evidence="1 2" key="1">
    <citation type="journal article" date="2010" name="Nature">
        <title>The Ectocarpus genome and the independent evolution of multicellularity in brown algae.</title>
        <authorList>
            <person name="Cock J.M."/>
            <person name="Sterck L."/>
            <person name="Rouze P."/>
            <person name="Scornet D."/>
            <person name="Allen A.E."/>
            <person name="Amoutzias G."/>
            <person name="Anthouard V."/>
            <person name="Artiguenave F."/>
            <person name="Aury J.M."/>
            <person name="Badger J.H."/>
            <person name="Beszteri B."/>
            <person name="Billiau K."/>
            <person name="Bonnet E."/>
            <person name="Bothwell J.H."/>
            <person name="Bowler C."/>
            <person name="Boyen C."/>
            <person name="Brownlee C."/>
            <person name="Carrano C.J."/>
            <person name="Charrier B."/>
            <person name="Cho G.Y."/>
            <person name="Coelho S.M."/>
            <person name="Collen J."/>
            <person name="Corre E."/>
            <person name="Da Silva C."/>
            <person name="Delage L."/>
            <person name="Delaroque N."/>
            <person name="Dittami S.M."/>
            <person name="Doulbeau S."/>
            <person name="Elias M."/>
            <person name="Farnham G."/>
            <person name="Gachon C.M."/>
            <person name="Gschloessl B."/>
            <person name="Heesch S."/>
            <person name="Jabbari K."/>
            <person name="Jubin C."/>
            <person name="Kawai H."/>
            <person name="Kimura K."/>
            <person name="Kloareg B."/>
            <person name="Kupper F.C."/>
            <person name="Lang D."/>
            <person name="Le Bail A."/>
            <person name="Leblanc C."/>
            <person name="Lerouge P."/>
            <person name="Lohr M."/>
            <person name="Lopez P.J."/>
            <person name="Martens C."/>
            <person name="Maumus F."/>
            <person name="Michel G."/>
            <person name="Miranda-Saavedra D."/>
            <person name="Morales J."/>
            <person name="Moreau H."/>
            <person name="Motomura T."/>
            <person name="Nagasato C."/>
            <person name="Napoli C.A."/>
            <person name="Nelson D.R."/>
            <person name="Nyvall-Collen P."/>
            <person name="Peters A.F."/>
            <person name="Pommier C."/>
            <person name="Potin P."/>
            <person name="Poulain J."/>
            <person name="Quesneville H."/>
            <person name="Read B."/>
            <person name="Rensing S.A."/>
            <person name="Ritter A."/>
            <person name="Rousvoal S."/>
            <person name="Samanta M."/>
            <person name="Samson G."/>
            <person name="Schroeder D.C."/>
            <person name="Segurens B."/>
            <person name="Strittmatter M."/>
            <person name="Tonon T."/>
            <person name="Tregear J.W."/>
            <person name="Valentin K."/>
            <person name="von Dassow P."/>
            <person name="Yamagishi T."/>
            <person name="Van de Peer Y."/>
            <person name="Wincker P."/>
        </authorList>
    </citation>
    <scope>NUCLEOTIDE SEQUENCE [LARGE SCALE GENOMIC DNA]</scope>
    <source>
        <strain evidence="2">Ec32 / CCAP1310/4</strain>
    </source>
</reference>
<dbReference type="Proteomes" id="UP000002630">
    <property type="component" value="Linkage Group LG09"/>
</dbReference>
<organism evidence="1 2">
    <name type="scientific">Ectocarpus siliculosus</name>
    <name type="common">Brown alga</name>
    <name type="synonym">Conferva siliculosa</name>
    <dbReference type="NCBI Taxonomy" id="2880"/>
    <lineage>
        <taxon>Eukaryota</taxon>
        <taxon>Sar</taxon>
        <taxon>Stramenopiles</taxon>
        <taxon>Ochrophyta</taxon>
        <taxon>PX clade</taxon>
        <taxon>Phaeophyceae</taxon>
        <taxon>Ectocarpales</taxon>
        <taxon>Ectocarpaceae</taxon>
        <taxon>Ectocarpus</taxon>
    </lineage>
</organism>
<dbReference type="OrthoDB" id="2014699at2759"/>
<sequence length="64" mass="6886">MNMGIDHNEVSYSATGILGETSTPTKDANGEDIMTGMEAIRGSEEDYRVTGPLDVTFAMDSIEL</sequence>